<gene>
    <name evidence="1" type="ORF">PAI11_40400</name>
</gene>
<dbReference type="AlphaFoldDB" id="H0EB15"/>
<sequence length="94" mass="10560">MTCADKPCRGTLRLRLRRRVPIGRRSLVVRVTVAHRSFGIGDGKSAVVRLRLDPETTRALARKRRLPVSYTASVKGGKTRTGRLTLVLKPRRGR</sequence>
<evidence type="ECO:0000313" key="1">
    <source>
        <dbReference type="EMBL" id="EHN09090.1"/>
    </source>
</evidence>
<reference evidence="1 2" key="1">
    <citation type="journal article" date="2013" name="Biodegradation">
        <title>Quantitative proteomic analysis of ibuprofen-degrading Patulibacter sp. strain I11.</title>
        <authorList>
            <person name="Almeida B."/>
            <person name="Kjeldal H."/>
            <person name="Lolas I."/>
            <person name="Knudsen A.D."/>
            <person name="Carvalho G."/>
            <person name="Nielsen K.L."/>
            <person name="Barreto Crespo M.T."/>
            <person name="Stensballe A."/>
            <person name="Nielsen J.L."/>
        </authorList>
    </citation>
    <scope>NUCLEOTIDE SEQUENCE [LARGE SCALE GENOMIC DNA]</scope>
    <source>
        <strain evidence="1 2">I11</strain>
    </source>
</reference>
<evidence type="ECO:0000313" key="2">
    <source>
        <dbReference type="Proteomes" id="UP000005143"/>
    </source>
</evidence>
<protein>
    <submittedName>
        <fullName evidence="1">Uncharacterized protein</fullName>
    </submittedName>
</protein>
<keyword evidence="2" id="KW-1185">Reference proteome</keyword>
<organism evidence="1 2">
    <name type="scientific">Patulibacter medicamentivorans</name>
    <dbReference type="NCBI Taxonomy" id="1097667"/>
    <lineage>
        <taxon>Bacteria</taxon>
        <taxon>Bacillati</taxon>
        <taxon>Actinomycetota</taxon>
        <taxon>Thermoleophilia</taxon>
        <taxon>Solirubrobacterales</taxon>
        <taxon>Patulibacteraceae</taxon>
        <taxon>Patulibacter</taxon>
    </lineage>
</organism>
<comment type="caution">
    <text evidence="1">The sequence shown here is derived from an EMBL/GenBank/DDBJ whole genome shotgun (WGS) entry which is preliminary data.</text>
</comment>
<dbReference type="Proteomes" id="UP000005143">
    <property type="component" value="Unassembled WGS sequence"/>
</dbReference>
<proteinExistence type="predicted"/>
<name>H0EB15_9ACTN</name>
<dbReference type="EMBL" id="AGUD01000303">
    <property type="protein sequence ID" value="EHN09090.1"/>
    <property type="molecule type" value="Genomic_DNA"/>
</dbReference>
<accession>H0EB15</accession>